<dbReference type="Proteomes" id="UP000054423">
    <property type="component" value="Unassembled WGS sequence"/>
</dbReference>
<dbReference type="VEuPathDB" id="FungiDB:PPTG_25043"/>
<dbReference type="OrthoDB" id="127023at2759"/>
<dbReference type="AlphaFoldDB" id="W2KD18"/>
<evidence type="ECO:0000313" key="1">
    <source>
        <dbReference type="EMBL" id="ETL82270.1"/>
    </source>
</evidence>
<accession>W2KD18</accession>
<protein>
    <recommendedName>
        <fullName evidence="2">Reverse transcriptase</fullName>
    </recommendedName>
</protein>
<sequence>MYVADIDQKDWDEYAERLTFALITAYDRIRGETPFYLVHGWDAQSTLEATLPLGIRRDVEPRRWRYSVQRQYQQAHKLANEALRDAIEGRSDQHKEDVSLHDIKTGDRSCGDTRYSGTEYRLFPIVHERELDEDENEAEEIAGERSSKKTRYGRTLREYLGYAEPSWVDETDLKYGA</sequence>
<dbReference type="VEuPathDB" id="FungiDB:PPTG_08449"/>
<reference evidence="1" key="1">
    <citation type="submission" date="2013-11" db="EMBL/GenBank/DDBJ databases">
        <title>The Genome Sequence of Phytophthora parasitica CHvinca01.</title>
        <authorList>
            <consortium name="The Broad Institute Genomics Platform"/>
            <person name="Russ C."/>
            <person name="Tyler B."/>
            <person name="Panabieres F."/>
            <person name="Shan W."/>
            <person name="Tripathy S."/>
            <person name="Grunwald N."/>
            <person name="Machado M."/>
            <person name="Johnson C.S."/>
            <person name="Arredondo F."/>
            <person name="Hong C."/>
            <person name="Coffey M."/>
            <person name="Young S.K."/>
            <person name="Zeng Q."/>
            <person name="Gargeya S."/>
            <person name="Fitzgerald M."/>
            <person name="Abouelleil A."/>
            <person name="Alvarado L."/>
            <person name="Chapman S.B."/>
            <person name="Gainer-Dewar J."/>
            <person name="Goldberg J."/>
            <person name="Griggs A."/>
            <person name="Gujja S."/>
            <person name="Hansen M."/>
            <person name="Howarth C."/>
            <person name="Imamovic A."/>
            <person name="Ireland A."/>
            <person name="Larimer J."/>
            <person name="McCowan C."/>
            <person name="Murphy C."/>
            <person name="Pearson M."/>
            <person name="Poon T.W."/>
            <person name="Priest M."/>
            <person name="Roberts A."/>
            <person name="Saif S."/>
            <person name="Shea T."/>
            <person name="Sykes S."/>
            <person name="Wortman J."/>
            <person name="Nusbaum C."/>
            <person name="Birren B."/>
        </authorList>
    </citation>
    <scope>NUCLEOTIDE SEQUENCE [LARGE SCALE GENOMIC DNA]</scope>
    <source>
        <strain evidence="1">CHvinca01</strain>
    </source>
</reference>
<dbReference type="EMBL" id="KI682294">
    <property type="protein sequence ID" value="ETL82270.1"/>
    <property type="molecule type" value="Genomic_DNA"/>
</dbReference>
<name>W2KD18_PHYNI</name>
<evidence type="ECO:0008006" key="2">
    <source>
        <dbReference type="Google" id="ProtNLM"/>
    </source>
</evidence>
<gene>
    <name evidence="1" type="ORF">L917_17547</name>
</gene>
<proteinExistence type="predicted"/>
<organism evidence="1">
    <name type="scientific">Phytophthora nicotianae</name>
    <name type="common">Potato buckeye rot agent</name>
    <name type="synonym">Phytophthora parasitica</name>
    <dbReference type="NCBI Taxonomy" id="4792"/>
    <lineage>
        <taxon>Eukaryota</taxon>
        <taxon>Sar</taxon>
        <taxon>Stramenopiles</taxon>
        <taxon>Oomycota</taxon>
        <taxon>Peronosporomycetes</taxon>
        <taxon>Peronosporales</taxon>
        <taxon>Peronosporaceae</taxon>
        <taxon>Phytophthora</taxon>
    </lineage>
</organism>